<proteinExistence type="predicted"/>
<evidence type="ECO:0000313" key="1">
    <source>
        <dbReference type="EMBL" id="KAK3224984.1"/>
    </source>
</evidence>
<name>A0AAE0AWP9_9ROSI</name>
<dbReference type="PANTHER" id="PTHR31973:SF199">
    <property type="entry name" value="SWIM-TYPE DOMAIN-CONTAINING PROTEIN"/>
    <property type="match status" value="1"/>
</dbReference>
<dbReference type="PANTHER" id="PTHR31973">
    <property type="entry name" value="POLYPROTEIN, PUTATIVE-RELATED"/>
    <property type="match status" value="1"/>
</dbReference>
<comment type="caution">
    <text evidence="1">The sequence shown here is derived from an EMBL/GenBank/DDBJ whole genome shotgun (WGS) entry which is preliminary data.</text>
</comment>
<sequence>MNNRNMITDKQKGLIDAIGDLFPNYEHRFCVKQFYNNFKVQHKGLLIKQILWGAVKSTTEQGFTQMMERIRSESEAAYQWLADKDPKHWSKAFFKDTSLCDMLCNNMCEAYNAAILKAHNKPMITLMEMIMNYFMKRATFFIFTNYSSIPSINAFKTIVFRQSLIQLPYPSKQPMNNCLAPCTH</sequence>
<reference evidence="1" key="1">
    <citation type="journal article" date="2023" name="Plant J.">
        <title>Genome sequences and population genomics provide insights into the demographic history, inbreeding, and mutation load of two 'living fossil' tree species of Dipteronia.</title>
        <authorList>
            <person name="Feng Y."/>
            <person name="Comes H.P."/>
            <person name="Chen J."/>
            <person name="Zhu S."/>
            <person name="Lu R."/>
            <person name="Zhang X."/>
            <person name="Li P."/>
            <person name="Qiu J."/>
            <person name="Olsen K.M."/>
            <person name="Qiu Y."/>
        </authorList>
    </citation>
    <scope>NUCLEOTIDE SEQUENCE</scope>
    <source>
        <strain evidence="1">NBL</strain>
    </source>
</reference>
<evidence type="ECO:0000313" key="2">
    <source>
        <dbReference type="Proteomes" id="UP001281410"/>
    </source>
</evidence>
<keyword evidence="2" id="KW-1185">Reference proteome</keyword>
<accession>A0AAE0AWP9</accession>
<dbReference type="Proteomes" id="UP001281410">
    <property type="component" value="Unassembled WGS sequence"/>
</dbReference>
<organism evidence="1 2">
    <name type="scientific">Dipteronia sinensis</name>
    <dbReference type="NCBI Taxonomy" id="43782"/>
    <lineage>
        <taxon>Eukaryota</taxon>
        <taxon>Viridiplantae</taxon>
        <taxon>Streptophyta</taxon>
        <taxon>Embryophyta</taxon>
        <taxon>Tracheophyta</taxon>
        <taxon>Spermatophyta</taxon>
        <taxon>Magnoliopsida</taxon>
        <taxon>eudicotyledons</taxon>
        <taxon>Gunneridae</taxon>
        <taxon>Pentapetalae</taxon>
        <taxon>rosids</taxon>
        <taxon>malvids</taxon>
        <taxon>Sapindales</taxon>
        <taxon>Sapindaceae</taxon>
        <taxon>Hippocastanoideae</taxon>
        <taxon>Acereae</taxon>
        <taxon>Dipteronia</taxon>
    </lineage>
</organism>
<dbReference type="EMBL" id="JANJYJ010000002">
    <property type="protein sequence ID" value="KAK3224984.1"/>
    <property type="molecule type" value="Genomic_DNA"/>
</dbReference>
<protein>
    <submittedName>
        <fullName evidence="1">Uncharacterized protein</fullName>
    </submittedName>
</protein>
<gene>
    <name evidence="1" type="ORF">Dsin_004846</name>
</gene>
<dbReference type="AlphaFoldDB" id="A0AAE0AWP9"/>